<dbReference type="GO" id="GO:0000287">
    <property type="term" value="F:magnesium ion binding"/>
    <property type="evidence" value="ECO:0007669"/>
    <property type="project" value="InterPro"/>
</dbReference>
<evidence type="ECO:0000313" key="20">
    <source>
        <dbReference type="Proteomes" id="UP000238350"/>
    </source>
</evidence>
<evidence type="ECO:0000259" key="18">
    <source>
        <dbReference type="Pfam" id="PF02776"/>
    </source>
</evidence>
<dbReference type="Pfam" id="PF02776">
    <property type="entry name" value="TPP_enzyme_N"/>
    <property type="match status" value="1"/>
</dbReference>
<dbReference type="Pfam" id="PF02775">
    <property type="entry name" value="TPP_enzyme_C"/>
    <property type="match status" value="1"/>
</dbReference>
<comment type="catalytic activity">
    <reaction evidence="11">
        <text>an (R)-2-hydroxy-long-chain-fatty acyl-CoA = a long-chain fatty aldehyde + formyl-CoA</text>
        <dbReference type="Rhea" id="RHEA:67444"/>
        <dbReference type="ChEBI" id="CHEBI:17176"/>
        <dbReference type="ChEBI" id="CHEBI:57376"/>
        <dbReference type="ChEBI" id="CHEBI:170012"/>
        <dbReference type="EC" id="4.1.2.63"/>
    </reaction>
    <physiologicalReaction direction="left-to-right" evidence="11">
        <dbReference type="Rhea" id="RHEA:67445"/>
    </physiologicalReaction>
</comment>
<keyword evidence="6" id="KW-0460">Magnesium</keyword>
<dbReference type="EMBL" id="NDIQ01000001">
    <property type="protein sequence ID" value="PRT53191.1"/>
    <property type="molecule type" value="Genomic_DNA"/>
</dbReference>
<dbReference type="InterPro" id="IPR012000">
    <property type="entry name" value="Thiamin_PyroP_enz_cen_dom"/>
</dbReference>
<comment type="caution">
    <text evidence="19">The sequence shown here is derived from an EMBL/GenBank/DDBJ whole genome shotgun (WGS) entry which is preliminary data.</text>
</comment>
<dbReference type="RefSeq" id="XP_024663137.1">
    <property type="nucleotide sequence ID" value="XM_024807369.1"/>
</dbReference>
<evidence type="ECO:0000256" key="1">
    <source>
        <dbReference type="ARBA" id="ARBA00001946"/>
    </source>
</evidence>
<dbReference type="Gene3D" id="3.40.50.1220">
    <property type="entry name" value="TPP-binding domain"/>
    <property type="match status" value="1"/>
</dbReference>
<dbReference type="FunFam" id="3.40.50.970:FF:000054">
    <property type="entry name" value="Putative 2-hydroxyphytanoyl-CoA lyase"/>
    <property type="match status" value="1"/>
</dbReference>
<evidence type="ECO:0000259" key="17">
    <source>
        <dbReference type="Pfam" id="PF02775"/>
    </source>
</evidence>
<dbReference type="Pfam" id="PF00205">
    <property type="entry name" value="TPP_enzyme_M"/>
    <property type="match status" value="1"/>
</dbReference>
<dbReference type="GO" id="GO:0005782">
    <property type="term" value="C:peroxisomal matrix"/>
    <property type="evidence" value="ECO:0007669"/>
    <property type="project" value="UniProtKB-SubCell"/>
</dbReference>
<dbReference type="Proteomes" id="UP000238350">
    <property type="component" value="Unassembled WGS sequence"/>
</dbReference>
<dbReference type="OrthoDB" id="10006023at2759"/>
<dbReference type="InterPro" id="IPR000399">
    <property type="entry name" value="TPP-bd_CS"/>
</dbReference>
<evidence type="ECO:0000256" key="13">
    <source>
        <dbReference type="ARBA" id="ARBA00059692"/>
    </source>
</evidence>
<feature type="domain" description="Thiamine pyrophosphate enzyme N-terminal TPP-binding" evidence="18">
    <location>
        <begin position="3"/>
        <end position="118"/>
    </location>
</feature>
<dbReference type="Gene3D" id="3.40.50.970">
    <property type="match status" value="2"/>
</dbReference>
<dbReference type="STRING" id="45607.A0A2T0FDY1"/>
<reference evidence="19 20" key="1">
    <citation type="submission" date="2017-04" db="EMBL/GenBank/DDBJ databases">
        <title>Genome sequencing of [Candida] sorbophila.</title>
        <authorList>
            <person name="Ahn J.O."/>
        </authorList>
    </citation>
    <scope>NUCLEOTIDE SEQUENCE [LARGE SCALE GENOMIC DNA]</scope>
    <source>
        <strain evidence="19 20">DS02</strain>
    </source>
</reference>
<dbReference type="SUPFAM" id="SSF52467">
    <property type="entry name" value="DHS-like NAD/FAD-binding domain"/>
    <property type="match status" value="1"/>
</dbReference>
<dbReference type="CDD" id="cd02004">
    <property type="entry name" value="TPP_BZL_OCoD_HPCL"/>
    <property type="match status" value="1"/>
</dbReference>
<feature type="domain" description="Thiamine pyrophosphate enzyme central" evidence="16">
    <location>
        <begin position="189"/>
        <end position="319"/>
    </location>
</feature>
<accession>A0A2T0FDY1</accession>
<dbReference type="CDD" id="cd07035">
    <property type="entry name" value="TPP_PYR_POX_like"/>
    <property type="match status" value="1"/>
</dbReference>
<dbReference type="GeneID" id="36514560"/>
<evidence type="ECO:0000256" key="8">
    <source>
        <dbReference type="ARBA" id="ARBA00023140"/>
    </source>
</evidence>
<dbReference type="InterPro" id="IPR029035">
    <property type="entry name" value="DHS-like_NAD/FAD-binding_dom"/>
</dbReference>
<dbReference type="GO" id="GO:0001561">
    <property type="term" value="P:fatty acid alpha-oxidation"/>
    <property type="evidence" value="ECO:0007669"/>
    <property type="project" value="TreeGrafter"/>
</dbReference>
<dbReference type="AlphaFoldDB" id="A0A2T0FDY1"/>
<dbReference type="InterPro" id="IPR011766">
    <property type="entry name" value="TPP_enzyme_TPP-bd"/>
</dbReference>
<dbReference type="SUPFAM" id="SSF52518">
    <property type="entry name" value="Thiamin diphosphate-binding fold (THDP-binding)"/>
    <property type="match status" value="2"/>
</dbReference>
<keyword evidence="20" id="KW-1185">Reference proteome</keyword>
<protein>
    <recommendedName>
        <fullName evidence="14">2-hydroxyacyl-CoA lyase</fullName>
        <ecNumber evidence="12">4.1.2.63</ecNumber>
    </recommendedName>
</protein>
<evidence type="ECO:0000256" key="7">
    <source>
        <dbReference type="ARBA" id="ARBA00023052"/>
    </source>
</evidence>
<gene>
    <name evidence="19" type="ORF">B9G98_00811</name>
</gene>
<feature type="domain" description="Thiamine pyrophosphate enzyme TPP-binding" evidence="17">
    <location>
        <begin position="384"/>
        <end position="531"/>
    </location>
</feature>
<dbReference type="InterPro" id="IPR029061">
    <property type="entry name" value="THDP-binding"/>
</dbReference>
<evidence type="ECO:0000256" key="12">
    <source>
        <dbReference type="ARBA" id="ARBA00044518"/>
    </source>
</evidence>
<evidence type="ECO:0000256" key="6">
    <source>
        <dbReference type="ARBA" id="ARBA00022842"/>
    </source>
</evidence>
<dbReference type="InterPro" id="IPR045025">
    <property type="entry name" value="HACL1-like"/>
</dbReference>
<keyword evidence="9 19" id="KW-0456">Lyase</keyword>
<comment type="function">
    <text evidence="13">Catalyzes a carbon-carbon cleavage reaction; cleaves a 2-hydroxy-3-methylacyl-CoA into formyl-CoA and a 2-methyl-branched fatty aldehyde.</text>
</comment>
<evidence type="ECO:0000259" key="16">
    <source>
        <dbReference type="Pfam" id="PF00205"/>
    </source>
</evidence>
<proteinExistence type="inferred from homology"/>
<evidence type="ECO:0000256" key="15">
    <source>
        <dbReference type="RuleBase" id="RU362132"/>
    </source>
</evidence>
<evidence type="ECO:0000256" key="10">
    <source>
        <dbReference type="ARBA" id="ARBA00044451"/>
    </source>
</evidence>
<evidence type="ECO:0000256" key="9">
    <source>
        <dbReference type="ARBA" id="ARBA00023239"/>
    </source>
</evidence>
<keyword evidence="5" id="KW-0479">Metal-binding</keyword>
<dbReference type="PANTHER" id="PTHR43710:SF2">
    <property type="entry name" value="2-HYDROXYACYL-COA LYASE 1"/>
    <property type="match status" value="1"/>
</dbReference>
<keyword evidence="8" id="KW-0576">Peroxisome</keyword>
<evidence type="ECO:0000256" key="2">
    <source>
        <dbReference type="ARBA" id="ARBA00001964"/>
    </source>
</evidence>
<name>A0A2T0FDY1_9ASCO</name>
<evidence type="ECO:0000256" key="3">
    <source>
        <dbReference type="ARBA" id="ARBA00004253"/>
    </source>
</evidence>
<dbReference type="InterPro" id="IPR012001">
    <property type="entry name" value="Thiamin_PyroP_enz_TPP-bd_dom"/>
</dbReference>
<evidence type="ECO:0000256" key="14">
    <source>
        <dbReference type="ARBA" id="ARBA00070390"/>
    </source>
</evidence>
<evidence type="ECO:0000256" key="4">
    <source>
        <dbReference type="ARBA" id="ARBA00007812"/>
    </source>
</evidence>
<dbReference type="PANTHER" id="PTHR43710">
    <property type="entry name" value="2-HYDROXYACYL-COA LYASE"/>
    <property type="match status" value="1"/>
</dbReference>
<comment type="subcellular location">
    <subcellularLocation>
        <location evidence="3">Peroxisome matrix</location>
    </subcellularLocation>
</comment>
<dbReference type="GO" id="GO:0030976">
    <property type="term" value="F:thiamine pyrophosphate binding"/>
    <property type="evidence" value="ECO:0007669"/>
    <property type="project" value="InterPro"/>
</dbReference>
<comment type="cofactor">
    <cofactor evidence="2">
        <name>thiamine diphosphate</name>
        <dbReference type="ChEBI" id="CHEBI:58937"/>
    </cofactor>
</comment>
<comment type="catalytic activity">
    <reaction evidence="10">
        <text>a 2-hydroxy-3-methyl fatty acyl-CoA = a 2-methyl-branched fatty aldehyde + formyl-CoA</text>
        <dbReference type="Rhea" id="RHEA:25375"/>
        <dbReference type="ChEBI" id="CHEBI:49188"/>
        <dbReference type="ChEBI" id="CHEBI:57376"/>
        <dbReference type="ChEBI" id="CHEBI:58783"/>
        <dbReference type="EC" id="4.1.2.63"/>
    </reaction>
    <physiologicalReaction direction="left-to-right" evidence="10">
        <dbReference type="Rhea" id="RHEA:25376"/>
    </physiologicalReaction>
</comment>
<evidence type="ECO:0000256" key="5">
    <source>
        <dbReference type="ARBA" id="ARBA00022723"/>
    </source>
</evidence>
<evidence type="ECO:0000256" key="11">
    <source>
        <dbReference type="ARBA" id="ARBA00044454"/>
    </source>
</evidence>
<evidence type="ECO:0000313" key="19">
    <source>
        <dbReference type="EMBL" id="PRT53191.1"/>
    </source>
</evidence>
<dbReference type="EC" id="4.1.2.63" evidence="12"/>
<sequence>MTSGAEIVANSLKELGVEHIFGIVGIPVIEVAEACIAKGINFISFRNEQTATYAASIYGYLTGKPGVTLVVGGPGVVHALAGVENARVNRSPLLVLAGSSETHQRGMGAFQQLDQVALMRSHTKFAEQPATPSDVPRLIEQAYRYSYFGKAGATYVDLPADIIQGSGTITSPLKVAGPPPRSIADPHRIAKAAALLKSAKFPLLIVGKGAAYARAETSIRAVQSQTNVAFLPTPMGKGVVPDSVSTNMSACRSGALKQADVILVLGARLNWILHYGQAPKFAKDVQIIQVDNDADVLGDNGGSADLGILGDVDLVATQLLQALKGWKAPNIPEALASTREKNEKKAAAKEQQPANQLLKYEPVYKVIRNRLANVKAPIVFVSEGANTMDISRSSFPLDSPRSRLDAGTNATMGVGLGYAIAAKTANPESIVVAIEGDSAFGFSGLEIETAVRHKLPMIIYVMNNSGVYHGVDPGLYKTNKPLPSTALSLDVAYHKLAESLGAKGFLAKTLQEVDQATKEALSNDSVNLINVIIDPAKDKKLEFGWMASTKPAKL</sequence>
<dbReference type="PROSITE" id="PS00187">
    <property type="entry name" value="TPP_ENZYMES"/>
    <property type="match status" value="1"/>
</dbReference>
<organism evidence="19 20">
    <name type="scientific">Wickerhamiella sorbophila</name>
    <dbReference type="NCBI Taxonomy" id="45607"/>
    <lineage>
        <taxon>Eukaryota</taxon>
        <taxon>Fungi</taxon>
        <taxon>Dikarya</taxon>
        <taxon>Ascomycota</taxon>
        <taxon>Saccharomycotina</taxon>
        <taxon>Dipodascomycetes</taxon>
        <taxon>Dipodascales</taxon>
        <taxon>Trichomonascaceae</taxon>
        <taxon>Wickerhamiella</taxon>
    </lineage>
</organism>
<comment type="cofactor">
    <cofactor evidence="1">
        <name>Mg(2+)</name>
        <dbReference type="ChEBI" id="CHEBI:18420"/>
    </cofactor>
</comment>
<comment type="similarity">
    <text evidence="4 15">Belongs to the TPP enzyme family.</text>
</comment>
<keyword evidence="7 15" id="KW-0786">Thiamine pyrophosphate</keyword>
<dbReference type="GO" id="GO:0106359">
    <property type="term" value="F:2-hydroxyacyl-CoA lyase activity"/>
    <property type="evidence" value="ECO:0007669"/>
    <property type="project" value="UniProtKB-EC"/>
</dbReference>